<accession>A0A090YV37</accession>
<evidence type="ECO:0000259" key="1">
    <source>
        <dbReference type="Pfam" id="PF13700"/>
    </source>
</evidence>
<comment type="caution">
    <text evidence="2">The sequence shown here is derived from an EMBL/GenBank/DDBJ whole genome shotgun (WGS) entry which is preliminary data.</text>
</comment>
<keyword evidence="5" id="KW-1185">Reference proteome</keyword>
<feature type="domain" description="DUF4158" evidence="1">
    <location>
        <begin position="4"/>
        <end position="166"/>
    </location>
</feature>
<name>A0A090YV37_9BACI</name>
<dbReference type="InterPro" id="IPR025296">
    <property type="entry name" value="DUF4158"/>
</dbReference>
<reference evidence="2 4" key="1">
    <citation type="submission" date="2014-04" db="EMBL/GenBank/DDBJ databases">
        <authorList>
            <person name="Bishop-Lilly K.A."/>
            <person name="Broomall S.M."/>
            <person name="Chain P.S."/>
            <person name="Chertkov O."/>
            <person name="Coyne S.R."/>
            <person name="Daligault H.E."/>
            <person name="Davenport K.W."/>
            <person name="Erkkila T."/>
            <person name="Frey K.G."/>
            <person name="Gibbons H.S."/>
            <person name="Gu W."/>
            <person name="Jaissle J."/>
            <person name="Johnson S.L."/>
            <person name="Koroleva G.I."/>
            <person name="Ladner J.T."/>
            <person name="Lo C.-C."/>
            <person name="Minogue T.D."/>
            <person name="Munk C."/>
            <person name="Palacios G.F."/>
            <person name="Redden C.L."/>
            <person name="Rosenzweig C.N."/>
            <person name="Scholz M.B."/>
            <person name="Teshima H."/>
            <person name="Xu Y."/>
        </authorList>
    </citation>
    <scope>NUCLEOTIDE SEQUENCE [LARGE SCALE GENOMIC DNA]</scope>
    <source>
        <strain evidence="2 4">BHP</strain>
    </source>
</reference>
<dbReference type="RefSeq" id="WP_052109650.1">
    <property type="nucleotide sequence ID" value="NZ_JMQC01000008.1"/>
</dbReference>
<dbReference type="Proteomes" id="UP000029389">
    <property type="component" value="Unassembled WGS sequence"/>
</dbReference>
<reference evidence="3 5" key="2">
    <citation type="submission" date="2018-08" db="EMBL/GenBank/DDBJ databases">
        <title>Bacillus clarus sp. nov. strain PS00077A.</title>
        <authorList>
            <person name="Mendez Acevedo M."/>
            <person name="Carroll L."/>
            <person name="Mukherjee M."/>
            <person name="Wiedmann M."/>
            <person name="Kovac J."/>
        </authorList>
    </citation>
    <scope>NUCLEOTIDE SEQUENCE [LARGE SCALE GENOMIC DNA]</scope>
    <source>
        <strain evidence="3 5">PS00077A</strain>
    </source>
</reference>
<evidence type="ECO:0000313" key="5">
    <source>
        <dbReference type="Proteomes" id="UP000264294"/>
    </source>
</evidence>
<evidence type="ECO:0000313" key="3">
    <source>
        <dbReference type="EMBL" id="RFT61569.1"/>
    </source>
</evidence>
<proteinExistence type="predicted"/>
<gene>
    <name evidence="3" type="ORF">D0U04_30115</name>
    <name evidence="2" type="ORF">DJ93_5214</name>
</gene>
<dbReference type="Proteomes" id="UP000264294">
    <property type="component" value="Unassembled WGS sequence"/>
</dbReference>
<dbReference type="Pfam" id="PF13700">
    <property type="entry name" value="DUF4158"/>
    <property type="match status" value="1"/>
</dbReference>
<dbReference type="EMBL" id="JMQC01000008">
    <property type="protein sequence ID" value="KFN01838.1"/>
    <property type="molecule type" value="Genomic_DNA"/>
</dbReference>
<organism evidence="2 4">
    <name type="scientific">Bacillus clarus</name>
    <dbReference type="NCBI Taxonomy" id="2338372"/>
    <lineage>
        <taxon>Bacteria</taxon>
        <taxon>Bacillati</taxon>
        <taxon>Bacillota</taxon>
        <taxon>Bacilli</taxon>
        <taxon>Bacillales</taxon>
        <taxon>Bacillaceae</taxon>
        <taxon>Bacillus</taxon>
        <taxon>Bacillus cereus group</taxon>
    </lineage>
</organism>
<evidence type="ECO:0000313" key="4">
    <source>
        <dbReference type="Proteomes" id="UP000029389"/>
    </source>
</evidence>
<sequence>MPSIQDTIYPRIKHNLSTEDLRSVYTPTRSEIEWTSLKTKGTLQQLVLLILLKTVQNLGFFTRISDIPPIIIKHIAQSAQLPIPIETEWEAYSKTRTIKRHYQFVRQYLKIQQFDHNARQIMLDTMKHIAGSKDDPADLINAAIEELIHQRYELPVYNTFKEAANEIRHKSYRFIYEQVYESLQEQQLQQIDYLFQTEPDTFYSPWNRLKEDAKPCLLVSFKRVNSALRLVNTSKNTCLPS</sequence>
<dbReference type="AlphaFoldDB" id="A0A090YV37"/>
<dbReference type="PATRIC" id="fig|1405.8.peg.5374"/>
<protein>
    <submittedName>
        <fullName evidence="3">DUF4158 domain-containing protein</fullName>
    </submittedName>
</protein>
<dbReference type="EMBL" id="QVOD01000104">
    <property type="protein sequence ID" value="RFT61569.1"/>
    <property type="molecule type" value="Genomic_DNA"/>
</dbReference>
<evidence type="ECO:0000313" key="2">
    <source>
        <dbReference type="EMBL" id="KFN01838.1"/>
    </source>
</evidence>